<evidence type="ECO:0000313" key="2">
    <source>
        <dbReference type="EMBL" id="KAF2562146.1"/>
    </source>
</evidence>
<reference evidence="2" key="1">
    <citation type="submission" date="2019-12" db="EMBL/GenBank/DDBJ databases">
        <title>Genome sequencing and annotation of Brassica cretica.</title>
        <authorList>
            <person name="Studholme D.J."/>
            <person name="Sarris P.F."/>
        </authorList>
    </citation>
    <scope>NUCLEOTIDE SEQUENCE</scope>
    <source>
        <strain evidence="2">PFS-102/07</strain>
        <tissue evidence="2">Leaf</tissue>
    </source>
</reference>
<feature type="domain" description="RNase H type-1" evidence="1">
    <location>
        <begin position="53"/>
        <end position="175"/>
    </location>
</feature>
<organism evidence="2">
    <name type="scientific">Brassica cretica</name>
    <name type="common">Mustard</name>
    <dbReference type="NCBI Taxonomy" id="69181"/>
    <lineage>
        <taxon>Eukaryota</taxon>
        <taxon>Viridiplantae</taxon>
        <taxon>Streptophyta</taxon>
        <taxon>Embryophyta</taxon>
        <taxon>Tracheophyta</taxon>
        <taxon>Spermatophyta</taxon>
        <taxon>Magnoliopsida</taxon>
        <taxon>eudicotyledons</taxon>
        <taxon>Gunneridae</taxon>
        <taxon>Pentapetalae</taxon>
        <taxon>rosids</taxon>
        <taxon>malvids</taxon>
        <taxon>Brassicales</taxon>
        <taxon>Brassicaceae</taxon>
        <taxon>Brassiceae</taxon>
        <taxon>Brassica</taxon>
    </lineage>
</organism>
<dbReference type="EMBL" id="QGKY02001250">
    <property type="protein sequence ID" value="KAF2562146.1"/>
    <property type="molecule type" value="Genomic_DNA"/>
</dbReference>
<dbReference type="InterPro" id="IPR052929">
    <property type="entry name" value="RNase_H-like_EbsB-rel"/>
</dbReference>
<dbReference type="InterPro" id="IPR002156">
    <property type="entry name" value="RNaseH_domain"/>
</dbReference>
<sequence>MPSTAPEIVLKAIIALKEWDRAQSKIGKTDSPQQIITHSTSHQNLHPTSICCNTDAAWRSDTGEAGLAWIFTDLQGKEITRGSLFQEHVSSARMAEALAIRNALHHAINLNLNTIWLKSDYQELIGAITAGRHPTELYGVLSDIAAFSRSSSFSCRFSFIKRELNGSADLYANACLHSGSSPSSCTL</sequence>
<dbReference type="Pfam" id="PF13456">
    <property type="entry name" value="RVT_3"/>
    <property type="match status" value="1"/>
</dbReference>
<accession>A0A8S9I0K5</accession>
<dbReference type="InterPro" id="IPR012337">
    <property type="entry name" value="RNaseH-like_sf"/>
</dbReference>
<proteinExistence type="predicted"/>
<dbReference type="GO" id="GO:0003676">
    <property type="term" value="F:nucleic acid binding"/>
    <property type="evidence" value="ECO:0007669"/>
    <property type="project" value="InterPro"/>
</dbReference>
<dbReference type="PANTHER" id="PTHR47074">
    <property type="entry name" value="BNAC02G40300D PROTEIN"/>
    <property type="match status" value="1"/>
</dbReference>
<dbReference type="InterPro" id="IPR044730">
    <property type="entry name" value="RNase_H-like_dom_plant"/>
</dbReference>
<comment type="caution">
    <text evidence="2">The sequence shown here is derived from an EMBL/GenBank/DDBJ whole genome shotgun (WGS) entry which is preliminary data.</text>
</comment>
<dbReference type="SUPFAM" id="SSF53098">
    <property type="entry name" value="Ribonuclease H-like"/>
    <property type="match status" value="1"/>
</dbReference>
<evidence type="ECO:0000259" key="1">
    <source>
        <dbReference type="Pfam" id="PF13456"/>
    </source>
</evidence>
<dbReference type="PANTHER" id="PTHR47074:SF49">
    <property type="entry name" value="POLYNUCLEOTIDYL TRANSFERASE, RIBONUCLEASE H-LIKE SUPERFAMILY PROTEIN"/>
    <property type="match status" value="1"/>
</dbReference>
<dbReference type="InterPro" id="IPR036397">
    <property type="entry name" value="RNaseH_sf"/>
</dbReference>
<name>A0A8S9I0K5_BRACR</name>
<dbReference type="Gene3D" id="3.30.420.10">
    <property type="entry name" value="Ribonuclease H-like superfamily/Ribonuclease H"/>
    <property type="match status" value="1"/>
</dbReference>
<dbReference type="AlphaFoldDB" id="A0A8S9I0K5"/>
<protein>
    <recommendedName>
        <fullName evidence="1">RNase H type-1 domain-containing protein</fullName>
    </recommendedName>
</protein>
<dbReference type="CDD" id="cd06222">
    <property type="entry name" value="RNase_H_like"/>
    <property type="match status" value="1"/>
</dbReference>
<gene>
    <name evidence="2" type="ORF">F2Q70_00014874</name>
</gene>
<dbReference type="GO" id="GO:0004523">
    <property type="term" value="F:RNA-DNA hybrid ribonuclease activity"/>
    <property type="evidence" value="ECO:0007669"/>
    <property type="project" value="InterPro"/>
</dbReference>